<dbReference type="AlphaFoldDB" id="A0ABD1P006"/>
<name>A0ABD1P006_9LAMI</name>
<sequence length="194" mass="22597">MQSIRNNAKYFMRLVRNQVRFIVPPCYPYWTEVLEVQRAQLHSIIEDDRSPNEYQTVCAAVDRLTADCYRDYKLKAHNHLKEHGPSRLYGKLSVEEWQKCIDFFTSPTFVERSTKNKVNRGKAKYLSVHGSKSFSATHYDSVQDKFVEVRETQQTRITFSGVLVDACAIAKEVLKERRRHVRGVGRVLKCTLPP</sequence>
<dbReference type="Proteomes" id="UP001604336">
    <property type="component" value="Unassembled WGS sequence"/>
</dbReference>
<evidence type="ECO:0000313" key="2">
    <source>
        <dbReference type="Proteomes" id="UP001604336"/>
    </source>
</evidence>
<dbReference type="EMBL" id="JBFOLK010000076">
    <property type="protein sequence ID" value="KAL2457012.1"/>
    <property type="molecule type" value="Genomic_DNA"/>
</dbReference>
<proteinExistence type="predicted"/>
<organism evidence="1 2">
    <name type="scientific">Abeliophyllum distichum</name>
    <dbReference type="NCBI Taxonomy" id="126358"/>
    <lineage>
        <taxon>Eukaryota</taxon>
        <taxon>Viridiplantae</taxon>
        <taxon>Streptophyta</taxon>
        <taxon>Embryophyta</taxon>
        <taxon>Tracheophyta</taxon>
        <taxon>Spermatophyta</taxon>
        <taxon>Magnoliopsida</taxon>
        <taxon>eudicotyledons</taxon>
        <taxon>Gunneridae</taxon>
        <taxon>Pentapetalae</taxon>
        <taxon>asterids</taxon>
        <taxon>lamiids</taxon>
        <taxon>Lamiales</taxon>
        <taxon>Oleaceae</taxon>
        <taxon>Forsythieae</taxon>
        <taxon>Abeliophyllum</taxon>
    </lineage>
</organism>
<comment type="caution">
    <text evidence="1">The sequence shown here is derived from an EMBL/GenBank/DDBJ whole genome shotgun (WGS) entry which is preliminary data.</text>
</comment>
<evidence type="ECO:0000313" key="1">
    <source>
        <dbReference type="EMBL" id="KAL2457012.1"/>
    </source>
</evidence>
<protein>
    <submittedName>
        <fullName evidence="1">Uncharacterized protein</fullName>
    </submittedName>
</protein>
<accession>A0ABD1P006</accession>
<gene>
    <name evidence="1" type="ORF">Adt_46514</name>
</gene>
<reference evidence="2" key="1">
    <citation type="submission" date="2024-07" db="EMBL/GenBank/DDBJ databases">
        <title>Two chromosome-level genome assemblies of Korean endemic species Abeliophyllum distichum and Forsythia ovata (Oleaceae).</title>
        <authorList>
            <person name="Jang H."/>
        </authorList>
    </citation>
    <scope>NUCLEOTIDE SEQUENCE [LARGE SCALE GENOMIC DNA]</scope>
</reference>
<keyword evidence="2" id="KW-1185">Reference proteome</keyword>